<sequence>MILWPEKGSFNTRILSRFPSFFNRHTWCLCSRDSGHTIGISSQIITSSSDTVARSHSHFPTTELILCLNSPTLLSPVKFTSSLTVIRTYPLFSANTSWKDNSYIPTSIPLRKPKTSMDDVSEFITSNALHLWCRSSKAVQTYMRHRSK</sequence>
<dbReference type="EMBL" id="JANVFT010000048">
    <property type="protein sequence ID" value="KAJ4486970.1"/>
    <property type="molecule type" value="Genomic_DNA"/>
</dbReference>
<organism evidence="1 2">
    <name type="scientific">Lentinula lateritia</name>
    <dbReference type="NCBI Taxonomy" id="40482"/>
    <lineage>
        <taxon>Eukaryota</taxon>
        <taxon>Fungi</taxon>
        <taxon>Dikarya</taxon>
        <taxon>Basidiomycota</taxon>
        <taxon>Agaricomycotina</taxon>
        <taxon>Agaricomycetes</taxon>
        <taxon>Agaricomycetidae</taxon>
        <taxon>Agaricales</taxon>
        <taxon>Marasmiineae</taxon>
        <taxon>Omphalotaceae</taxon>
        <taxon>Lentinula</taxon>
    </lineage>
</organism>
<gene>
    <name evidence="1" type="ORF">C8R41DRAFT_415522</name>
</gene>
<name>A0ABQ8VC87_9AGAR</name>
<proteinExistence type="predicted"/>
<keyword evidence="2" id="KW-1185">Reference proteome</keyword>
<reference evidence="1" key="1">
    <citation type="submission" date="2022-08" db="EMBL/GenBank/DDBJ databases">
        <title>A Global Phylogenomic Analysis of the Shiitake Genus Lentinula.</title>
        <authorList>
            <consortium name="DOE Joint Genome Institute"/>
            <person name="Sierra-Patev S."/>
            <person name="Min B."/>
            <person name="Naranjo-Ortiz M."/>
            <person name="Looney B."/>
            <person name="Konkel Z."/>
            <person name="Slot J.C."/>
            <person name="Sakamoto Y."/>
            <person name="Steenwyk J.L."/>
            <person name="Rokas A."/>
            <person name="Carro J."/>
            <person name="Camarero S."/>
            <person name="Ferreira P."/>
            <person name="Molpeceres G."/>
            <person name="Ruiz-Duenas F.J."/>
            <person name="Serrano A."/>
            <person name="Henrissat B."/>
            <person name="Drula E."/>
            <person name="Hughes K.W."/>
            <person name="Mata J.L."/>
            <person name="Ishikawa N.K."/>
            <person name="Vargas-Isla R."/>
            <person name="Ushijima S."/>
            <person name="Smith C.A."/>
            <person name="Ahrendt S."/>
            <person name="Andreopoulos W."/>
            <person name="He G."/>
            <person name="Labutti K."/>
            <person name="Lipzen A."/>
            <person name="Ng V."/>
            <person name="Riley R."/>
            <person name="Sandor L."/>
            <person name="Barry K."/>
            <person name="Martinez A.T."/>
            <person name="Xiao Y."/>
            <person name="Gibbons J.G."/>
            <person name="Terashima K."/>
            <person name="Grigoriev I.V."/>
            <person name="Hibbett D.S."/>
        </authorList>
    </citation>
    <scope>NUCLEOTIDE SEQUENCE</scope>
    <source>
        <strain evidence="1">RHP3577 ss4</strain>
    </source>
</reference>
<dbReference type="Proteomes" id="UP001150217">
    <property type="component" value="Unassembled WGS sequence"/>
</dbReference>
<comment type="caution">
    <text evidence="1">The sequence shown here is derived from an EMBL/GenBank/DDBJ whole genome shotgun (WGS) entry which is preliminary data.</text>
</comment>
<evidence type="ECO:0000313" key="2">
    <source>
        <dbReference type="Proteomes" id="UP001150217"/>
    </source>
</evidence>
<accession>A0ABQ8VC87</accession>
<evidence type="ECO:0000313" key="1">
    <source>
        <dbReference type="EMBL" id="KAJ4486970.1"/>
    </source>
</evidence>
<protein>
    <submittedName>
        <fullName evidence="1">Uncharacterized protein</fullName>
    </submittedName>
</protein>